<feature type="domain" description="BZIP" evidence="8">
    <location>
        <begin position="211"/>
        <end position="274"/>
    </location>
</feature>
<dbReference type="GO" id="GO:0003700">
    <property type="term" value="F:DNA-binding transcription factor activity"/>
    <property type="evidence" value="ECO:0007669"/>
    <property type="project" value="InterPro"/>
</dbReference>
<dbReference type="PROSITE" id="PS50217">
    <property type="entry name" value="BZIP"/>
    <property type="match status" value="1"/>
</dbReference>
<dbReference type="GeneID" id="9685376"/>
<keyword evidence="4" id="KW-0238">DNA-binding</keyword>
<evidence type="ECO:0000256" key="3">
    <source>
        <dbReference type="ARBA" id="ARBA00023015"/>
    </source>
</evidence>
<dbReference type="Proteomes" id="UP000001876">
    <property type="component" value="Unassembled WGS sequence"/>
</dbReference>
<dbReference type="Gene3D" id="1.20.5.170">
    <property type="match status" value="1"/>
</dbReference>
<dbReference type="GO" id="GO:0043565">
    <property type="term" value="F:sequence-specific DNA binding"/>
    <property type="evidence" value="ECO:0007669"/>
    <property type="project" value="InterPro"/>
</dbReference>
<feature type="compositionally biased region" description="Low complexity" evidence="7">
    <location>
        <begin position="166"/>
        <end position="191"/>
    </location>
</feature>
<protein>
    <submittedName>
        <fullName evidence="9">Predicted protein</fullName>
    </submittedName>
</protein>
<sequence>MAPPPPAKKKTRTARGAAAATNDGDAATARPRAAEEKKPSSALQWGRKQTRTTSEADPRPKAARGPSTTANARGGSGANDAGIPGANEQHPSAAITGDSVGFTSLLTLADAGVQLERRSAQKQRRSDKIAASKSNAAAAAAAAAAETAANGFVAQSGRKGSNIATAASRGAASGAAPSSAGAPGSSVVAENPGKKRGRGPNKKEESEEDLEAKRRKRVQANRESARETIRRKHEKYDELSAREEELTGENATLRGDVAEALRRARALAAENDALREKVRAAAAEKGVACPAFGERARVEPPSEFQPESAGVVPVAGVRMLLDGGAAPVAVGGAAAQFPAIAAAGPTNEGRDGGECAGTSVTTAAAAAAAAAATAAAAMRPAAAAAWPNPQMAFGMFTSNGFNMANMPPPHLWNPAAMAAALGGGGWGVPLAQGAATTAATTAAPAAKK</sequence>
<keyword evidence="3" id="KW-0805">Transcription regulation</keyword>
<feature type="compositionally biased region" description="Basic and acidic residues" evidence="7">
    <location>
        <begin position="223"/>
        <end position="232"/>
    </location>
</feature>
<accession>C1MWK5</accession>
<evidence type="ECO:0000256" key="7">
    <source>
        <dbReference type="SAM" id="MobiDB-lite"/>
    </source>
</evidence>
<dbReference type="PANTHER" id="PTHR45967">
    <property type="entry name" value="G-BOX-BINDING FACTOR 3-RELATED"/>
    <property type="match status" value="1"/>
</dbReference>
<feature type="region of interest" description="Disordered" evidence="7">
    <location>
        <begin position="1"/>
        <end position="96"/>
    </location>
</feature>
<dbReference type="CDD" id="cd14702">
    <property type="entry name" value="bZIP_plant_GBF1"/>
    <property type="match status" value="1"/>
</dbReference>
<evidence type="ECO:0000256" key="5">
    <source>
        <dbReference type="ARBA" id="ARBA00023163"/>
    </source>
</evidence>
<feature type="compositionally biased region" description="Low complexity" evidence="7">
    <location>
        <begin position="131"/>
        <end position="149"/>
    </location>
</feature>
<dbReference type="OrthoDB" id="1928614at2759"/>
<dbReference type="Pfam" id="PF00170">
    <property type="entry name" value="bZIP_1"/>
    <property type="match status" value="1"/>
</dbReference>
<evidence type="ECO:0000256" key="1">
    <source>
        <dbReference type="ARBA" id="ARBA00004123"/>
    </source>
</evidence>
<keyword evidence="5" id="KW-0804">Transcription</keyword>
<dbReference type="OMA" id="WERTQTE"/>
<proteinExistence type="inferred from homology"/>
<feature type="region of interest" description="Disordered" evidence="7">
    <location>
        <begin position="116"/>
        <end position="232"/>
    </location>
</feature>
<evidence type="ECO:0000313" key="9">
    <source>
        <dbReference type="EMBL" id="EEH56187.1"/>
    </source>
</evidence>
<dbReference type="PANTHER" id="PTHR45967:SF28">
    <property type="entry name" value="BASIC-LEUCINE ZIPPER (BZIP) TRANSCRIPTION FACTOR FAMILY PROTEIN"/>
    <property type="match status" value="1"/>
</dbReference>
<evidence type="ECO:0000256" key="6">
    <source>
        <dbReference type="ARBA" id="ARBA00023242"/>
    </source>
</evidence>
<dbReference type="InterPro" id="IPR044827">
    <property type="entry name" value="GBF-like"/>
</dbReference>
<feature type="compositionally biased region" description="Low complexity" evidence="7">
    <location>
        <begin position="14"/>
        <end position="30"/>
    </location>
</feature>
<name>C1MWK5_MICPC</name>
<dbReference type="InterPro" id="IPR046347">
    <property type="entry name" value="bZIP_sf"/>
</dbReference>
<dbReference type="InterPro" id="IPR045314">
    <property type="entry name" value="bZIP_plant_GBF1"/>
</dbReference>
<reference evidence="9 10" key="1">
    <citation type="journal article" date="2009" name="Science">
        <title>Green evolution and dynamic adaptations revealed by genomes of the marine picoeukaryotes Micromonas.</title>
        <authorList>
            <person name="Worden A.Z."/>
            <person name="Lee J.H."/>
            <person name="Mock T."/>
            <person name="Rouze P."/>
            <person name="Simmons M.P."/>
            <person name="Aerts A.L."/>
            <person name="Allen A.E."/>
            <person name="Cuvelier M.L."/>
            <person name="Derelle E."/>
            <person name="Everett M.V."/>
            <person name="Foulon E."/>
            <person name="Grimwood J."/>
            <person name="Gundlach H."/>
            <person name="Henrissat B."/>
            <person name="Napoli C."/>
            <person name="McDonald S.M."/>
            <person name="Parker M.S."/>
            <person name="Rombauts S."/>
            <person name="Salamov A."/>
            <person name="Von Dassow P."/>
            <person name="Badger J.H."/>
            <person name="Coutinho P.M."/>
            <person name="Demir E."/>
            <person name="Dubchak I."/>
            <person name="Gentemann C."/>
            <person name="Eikrem W."/>
            <person name="Gready J.E."/>
            <person name="John U."/>
            <person name="Lanier W."/>
            <person name="Lindquist E.A."/>
            <person name="Lucas S."/>
            <person name="Mayer K.F."/>
            <person name="Moreau H."/>
            <person name="Not F."/>
            <person name="Otillar R."/>
            <person name="Panaud O."/>
            <person name="Pangilinan J."/>
            <person name="Paulsen I."/>
            <person name="Piegu B."/>
            <person name="Poliakov A."/>
            <person name="Robbens S."/>
            <person name="Schmutz J."/>
            <person name="Toulza E."/>
            <person name="Wyss T."/>
            <person name="Zelensky A."/>
            <person name="Zhou K."/>
            <person name="Armbrust E.V."/>
            <person name="Bhattacharya D."/>
            <person name="Goodenough U.W."/>
            <person name="Van de Peer Y."/>
            <person name="Grigoriev I.V."/>
        </authorList>
    </citation>
    <scope>NUCLEOTIDE SEQUENCE [LARGE SCALE GENOMIC DNA]</scope>
    <source>
        <strain evidence="9 10">CCMP1545</strain>
    </source>
</reference>
<dbReference type="InterPro" id="IPR004827">
    <property type="entry name" value="bZIP"/>
</dbReference>
<keyword evidence="6" id="KW-0539">Nucleus</keyword>
<dbReference type="EMBL" id="GG663741">
    <property type="protein sequence ID" value="EEH56187.1"/>
    <property type="molecule type" value="Genomic_DNA"/>
</dbReference>
<evidence type="ECO:0000256" key="2">
    <source>
        <dbReference type="ARBA" id="ARBA00007163"/>
    </source>
</evidence>
<dbReference type="AlphaFoldDB" id="C1MWK5"/>
<organism evidence="10">
    <name type="scientific">Micromonas pusilla (strain CCMP1545)</name>
    <name type="common">Picoplanktonic green alga</name>
    <dbReference type="NCBI Taxonomy" id="564608"/>
    <lineage>
        <taxon>Eukaryota</taxon>
        <taxon>Viridiplantae</taxon>
        <taxon>Chlorophyta</taxon>
        <taxon>Mamiellophyceae</taxon>
        <taxon>Mamiellales</taxon>
        <taxon>Mamiellaceae</taxon>
        <taxon>Micromonas</taxon>
    </lineage>
</organism>
<evidence type="ECO:0000313" key="10">
    <source>
        <dbReference type="Proteomes" id="UP000001876"/>
    </source>
</evidence>
<evidence type="ECO:0000256" key="4">
    <source>
        <dbReference type="ARBA" id="ARBA00023125"/>
    </source>
</evidence>
<dbReference type="SMART" id="SM00338">
    <property type="entry name" value="BRLZ"/>
    <property type="match status" value="1"/>
</dbReference>
<keyword evidence="10" id="KW-1185">Reference proteome</keyword>
<dbReference type="SUPFAM" id="SSF57959">
    <property type="entry name" value="Leucine zipper domain"/>
    <property type="match status" value="1"/>
</dbReference>
<comment type="subcellular location">
    <subcellularLocation>
        <location evidence="1">Nucleus</location>
    </subcellularLocation>
</comment>
<dbReference type="KEGG" id="mpp:MICPUCDRAFT_47798"/>
<comment type="similarity">
    <text evidence="2">Belongs to the bZIP family.</text>
</comment>
<evidence type="ECO:0000259" key="8">
    <source>
        <dbReference type="PROSITE" id="PS50217"/>
    </source>
</evidence>
<dbReference type="GO" id="GO:0005634">
    <property type="term" value="C:nucleus"/>
    <property type="evidence" value="ECO:0007669"/>
    <property type="project" value="UniProtKB-SubCell"/>
</dbReference>
<feature type="compositionally biased region" description="Basic and acidic residues" evidence="7">
    <location>
        <begin position="116"/>
        <end position="130"/>
    </location>
</feature>
<gene>
    <name evidence="9" type="ORF">MICPUCDRAFT_47798</name>
</gene>
<dbReference type="RefSeq" id="XP_003060235.1">
    <property type="nucleotide sequence ID" value="XM_003060189.1"/>
</dbReference>